<dbReference type="EMBL" id="JAUSUZ010000001">
    <property type="protein sequence ID" value="MDQ0364222.1"/>
    <property type="molecule type" value="Genomic_DNA"/>
</dbReference>
<dbReference type="RefSeq" id="WP_307235459.1">
    <property type="nucleotide sequence ID" value="NZ_JAUSUZ010000001.1"/>
</dbReference>
<comment type="caution">
    <text evidence="1">The sequence shown here is derived from an EMBL/GenBank/DDBJ whole genome shotgun (WGS) entry which is preliminary data.</text>
</comment>
<gene>
    <name evidence="1" type="ORF">J2S42_000891</name>
</gene>
<evidence type="ECO:0000313" key="2">
    <source>
        <dbReference type="Proteomes" id="UP001240236"/>
    </source>
</evidence>
<reference evidence="1 2" key="1">
    <citation type="submission" date="2023-07" db="EMBL/GenBank/DDBJ databases">
        <title>Sequencing the genomes of 1000 actinobacteria strains.</title>
        <authorList>
            <person name="Klenk H.-P."/>
        </authorList>
    </citation>
    <scope>NUCLEOTIDE SEQUENCE [LARGE SCALE GENOMIC DNA]</scope>
    <source>
        <strain evidence="1 2">DSM 44709</strain>
    </source>
</reference>
<protein>
    <submittedName>
        <fullName evidence="1">Uncharacterized protein</fullName>
    </submittedName>
</protein>
<proteinExistence type="predicted"/>
<sequence>MSVSLDEFVASDSYQAVLHDVLSRCGLPLHSGPEPAVLGELLRQDLDAAGVGVRELAGVVTTHGAELARYVQLKLVAYLRDHEGDSRLVTDDLSPAFLVGHIVEFHLLADRPDELERYVRRLRIPNARRYAARVRTIYDLALRTV</sequence>
<dbReference type="Proteomes" id="UP001240236">
    <property type="component" value="Unassembled WGS sequence"/>
</dbReference>
<name>A0AAE3VVY3_9ACTN</name>
<dbReference type="AlphaFoldDB" id="A0AAE3VVY3"/>
<evidence type="ECO:0000313" key="1">
    <source>
        <dbReference type="EMBL" id="MDQ0364222.1"/>
    </source>
</evidence>
<keyword evidence="2" id="KW-1185">Reference proteome</keyword>
<accession>A0AAE3VVY3</accession>
<organism evidence="1 2">
    <name type="scientific">Catenuloplanes indicus</name>
    <dbReference type="NCBI Taxonomy" id="137267"/>
    <lineage>
        <taxon>Bacteria</taxon>
        <taxon>Bacillati</taxon>
        <taxon>Actinomycetota</taxon>
        <taxon>Actinomycetes</taxon>
        <taxon>Micromonosporales</taxon>
        <taxon>Micromonosporaceae</taxon>
        <taxon>Catenuloplanes</taxon>
    </lineage>
</organism>